<organism evidence="2 3">
    <name type="scientific">Effrenium voratum</name>
    <dbReference type="NCBI Taxonomy" id="2562239"/>
    <lineage>
        <taxon>Eukaryota</taxon>
        <taxon>Sar</taxon>
        <taxon>Alveolata</taxon>
        <taxon>Dinophyceae</taxon>
        <taxon>Suessiales</taxon>
        <taxon>Symbiodiniaceae</taxon>
        <taxon>Effrenium</taxon>
    </lineage>
</organism>
<dbReference type="PANTHER" id="PTHR21530:SF7">
    <property type="entry name" value="TRAB DOMAIN-CONTAINING PROTEIN"/>
    <property type="match status" value="1"/>
</dbReference>
<dbReference type="PANTHER" id="PTHR21530">
    <property type="entry name" value="PHEROMONE SHUTDOWN PROTEIN"/>
    <property type="match status" value="1"/>
</dbReference>
<dbReference type="Proteomes" id="UP001178507">
    <property type="component" value="Unassembled WGS sequence"/>
</dbReference>
<evidence type="ECO:0000256" key="1">
    <source>
        <dbReference type="SAM" id="Phobius"/>
    </source>
</evidence>
<keyword evidence="1" id="KW-0812">Transmembrane</keyword>
<sequence>MAADPSELPPCACRGELMGAELYIIGTAHISARSAADVEELISRIQPDSIVVELSRNRISSLYPAGATQTQTGSLQLNVGTTEEGFPVILRHIEPQNGADGQLIICNAEGVEEDVVNMRQPISSFRDGKWLETAFEKHRYRSETLKVWPAIELMATLSNRLFPLAQRAFYMSVGTVRHSGGEFAAAARQGRSLNCPIVLGDVENEDLFDPLGALEVTREDPFWVRLAGPLVRPSDGGIDLWKALKHVFAGTTKPGAGAAIGAVYLALLIWGFWSDEVSQSLHATVDLSSVPPLLLAMSATNTFIASVIIFLLTATRDEQLYRALREAARTTVAKQGHGKVVMVCGVAHVNGIARHVAKARAAGP</sequence>
<keyword evidence="1" id="KW-0472">Membrane</keyword>
<gene>
    <name evidence="2" type="ORF">EVOR1521_LOCUS6075</name>
</gene>
<accession>A0AA36MLP8</accession>
<reference evidence="2" key="1">
    <citation type="submission" date="2023-08" db="EMBL/GenBank/DDBJ databases">
        <authorList>
            <person name="Chen Y."/>
            <person name="Shah S."/>
            <person name="Dougan E. K."/>
            <person name="Thang M."/>
            <person name="Chan C."/>
        </authorList>
    </citation>
    <scope>NUCLEOTIDE SEQUENCE</scope>
</reference>
<evidence type="ECO:0008006" key="4">
    <source>
        <dbReference type="Google" id="ProtNLM"/>
    </source>
</evidence>
<protein>
    <recommendedName>
        <fullName evidence="4">TraB family protein</fullName>
    </recommendedName>
</protein>
<proteinExistence type="predicted"/>
<evidence type="ECO:0000313" key="3">
    <source>
        <dbReference type="Proteomes" id="UP001178507"/>
    </source>
</evidence>
<keyword evidence="1" id="KW-1133">Transmembrane helix</keyword>
<comment type="caution">
    <text evidence="2">The sequence shown here is derived from an EMBL/GenBank/DDBJ whole genome shotgun (WGS) entry which is preliminary data.</text>
</comment>
<feature type="transmembrane region" description="Helical" evidence="1">
    <location>
        <begin position="255"/>
        <end position="273"/>
    </location>
</feature>
<keyword evidence="3" id="KW-1185">Reference proteome</keyword>
<dbReference type="EMBL" id="CAUJNA010000447">
    <property type="protein sequence ID" value="CAJ1377219.1"/>
    <property type="molecule type" value="Genomic_DNA"/>
</dbReference>
<dbReference type="AlphaFoldDB" id="A0AA36MLP8"/>
<evidence type="ECO:0000313" key="2">
    <source>
        <dbReference type="EMBL" id="CAJ1377219.1"/>
    </source>
</evidence>
<dbReference type="InterPro" id="IPR046345">
    <property type="entry name" value="TraB_PrgY-like"/>
</dbReference>
<feature type="transmembrane region" description="Helical" evidence="1">
    <location>
        <begin position="293"/>
        <end position="315"/>
    </location>
</feature>
<name>A0AA36MLP8_9DINO</name>